<feature type="transmembrane region" description="Helical" evidence="1">
    <location>
        <begin position="75"/>
        <end position="94"/>
    </location>
</feature>
<dbReference type="Proteomes" id="UP000529637">
    <property type="component" value="Unassembled WGS sequence"/>
</dbReference>
<proteinExistence type="predicted"/>
<keyword evidence="1" id="KW-0472">Membrane</keyword>
<keyword evidence="1" id="KW-0812">Transmembrane</keyword>
<keyword evidence="3" id="KW-1185">Reference proteome</keyword>
<dbReference type="RefSeq" id="WP_176068114.1">
    <property type="nucleotide sequence ID" value="NZ_JABWMJ010000003.1"/>
</dbReference>
<evidence type="ECO:0000313" key="3">
    <source>
        <dbReference type="Proteomes" id="UP000529637"/>
    </source>
</evidence>
<accession>A0A7Y6NMF6</accession>
<name>A0A7Y6NMF6_9BURK</name>
<protein>
    <submittedName>
        <fullName evidence="2">DUF998 domain-containing protein</fullName>
    </submittedName>
</protein>
<organism evidence="2 3">
    <name type="scientific">Piscinibacter koreensis</name>
    <dbReference type="NCBI Taxonomy" id="2742824"/>
    <lineage>
        <taxon>Bacteria</taxon>
        <taxon>Pseudomonadati</taxon>
        <taxon>Pseudomonadota</taxon>
        <taxon>Betaproteobacteria</taxon>
        <taxon>Burkholderiales</taxon>
        <taxon>Sphaerotilaceae</taxon>
        <taxon>Piscinibacter</taxon>
    </lineage>
</organism>
<evidence type="ECO:0000256" key="1">
    <source>
        <dbReference type="SAM" id="Phobius"/>
    </source>
</evidence>
<dbReference type="Pfam" id="PF06197">
    <property type="entry name" value="DUF998"/>
    <property type="match status" value="1"/>
</dbReference>
<keyword evidence="1" id="KW-1133">Transmembrane helix</keyword>
<feature type="transmembrane region" description="Helical" evidence="1">
    <location>
        <begin position="106"/>
        <end position="124"/>
    </location>
</feature>
<evidence type="ECO:0000313" key="2">
    <source>
        <dbReference type="EMBL" id="NUZ05816.1"/>
    </source>
</evidence>
<dbReference type="InterPro" id="IPR009339">
    <property type="entry name" value="DUF998"/>
</dbReference>
<sequence>MAQQLPLDRAGRLTPAALAAALWLAAAAVYLGGEALAAVAFVPPYRYAIDYISDLGVPDCGIVIDGRAICSPRHALMNAAFVLHGLLFAAAALAAGRAARTGRTAFAALALTHGAGLALVAAFPTDAAAGVDASLWIHRAGALAAIAGGNAAVMAGARVGAALGLSPLHRRASLVLGGAGIAALLMLGVDVASTRIDVLAGGAWERISVYTIVAWEALTGAWLLTTLPRQARRAR</sequence>
<reference evidence="2 3" key="1">
    <citation type="submission" date="2020-06" db="EMBL/GenBank/DDBJ databases">
        <title>Schlegella sp. ID0723 isolated from air conditioner.</title>
        <authorList>
            <person name="Kim D.Y."/>
            <person name="Kim D.-U."/>
        </authorList>
    </citation>
    <scope>NUCLEOTIDE SEQUENCE [LARGE SCALE GENOMIC DNA]</scope>
    <source>
        <strain evidence="2 3">ID0723</strain>
    </source>
</reference>
<gene>
    <name evidence="2" type="ORF">HQN59_08570</name>
</gene>
<feature type="transmembrane region" description="Helical" evidence="1">
    <location>
        <begin position="172"/>
        <end position="189"/>
    </location>
</feature>
<feature type="transmembrane region" description="Helical" evidence="1">
    <location>
        <begin position="136"/>
        <end position="160"/>
    </location>
</feature>
<feature type="transmembrane region" description="Helical" evidence="1">
    <location>
        <begin position="209"/>
        <end position="227"/>
    </location>
</feature>
<comment type="caution">
    <text evidence="2">The sequence shown here is derived from an EMBL/GenBank/DDBJ whole genome shotgun (WGS) entry which is preliminary data.</text>
</comment>
<dbReference type="AlphaFoldDB" id="A0A7Y6NMF6"/>
<dbReference type="EMBL" id="JABWMJ010000003">
    <property type="protein sequence ID" value="NUZ05816.1"/>
    <property type="molecule type" value="Genomic_DNA"/>
</dbReference>